<name>A0A3M8AK80_9MICO</name>
<keyword evidence="4 6" id="KW-1133">Transmembrane helix</keyword>
<dbReference type="OrthoDB" id="5189031at2"/>
<dbReference type="InterPro" id="IPR038330">
    <property type="entry name" value="TspO/MBR-related_sf"/>
</dbReference>
<evidence type="ECO:0000256" key="3">
    <source>
        <dbReference type="ARBA" id="ARBA00022692"/>
    </source>
</evidence>
<dbReference type="PANTHER" id="PTHR33802">
    <property type="entry name" value="SI:CH211-161H7.5-RELATED"/>
    <property type="match status" value="1"/>
</dbReference>
<accession>A0A3M8AK80</accession>
<comment type="subcellular location">
    <subcellularLocation>
        <location evidence="1">Membrane</location>
        <topology evidence="1">Multi-pass membrane protein</topology>
    </subcellularLocation>
</comment>
<proteinExistence type="inferred from homology"/>
<evidence type="ECO:0000256" key="6">
    <source>
        <dbReference type="SAM" id="Phobius"/>
    </source>
</evidence>
<evidence type="ECO:0000313" key="8">
    <source>
        <dbReference type="Proteomes" id="UP000275048"/>
    </source>
</evidence>
<comment type="similarity">
    <text evidence="2">Belongs to the TspO/BZRP family.</text>
</comment>
<feature type="transmembrane region" description="Helical" evidence="6">
    <location>
        <begin position="192"/>
        <end position="210"/>
    </location>
</feature>
<sequence length="286" mass="29485">MARSERRTGTAADTVRQVVVLVTSVLAIVAAFLGSGAAGGTPIQDAAGGYLDADSTLIAPGRGAFAIWSVIYTGMFAYAIWQLLPRQRAEERHRRMGYPIAASLVLNAVWIFVVQLDQLALSLVVIVALLAVLAWIFVMTRRMPPRGAVDGVITDGSVGLYLGWVCVATAANATAVLVAAGFDGWGIPAETWAVVVIAVASAVGVALAVWGHGRIAPMLSLCWGLAWVAIARLTDEPASVVTGVAAIIGAVAVVIVTVGARVADMRAGGAGRAARDEASEGETTPA</sequence>
<dbReference type="EMBL" id="RHHB01000003">
    <property type="protein sequence ID" value="RNB51620.1"/>
    <property type="molecule type" value="Genomic_DNA"/>
</dbReference>
<keyword evidence="8" id="KW-1185">Reference proteome</keyword>
<dbReference type="GO" id="GO:0016020">
    <property type="term" value="C:membrane"/>
    <property type="evidence" value="ECO:0007669"/>
    <property type="project" value="UniProtKB-SubCell"/>
</dbReference>
<feature type="transmembrane region" description="Helical" evidence="6">
    <location>
        <begin position="20"/>
        <end position="43"/>
    </location>
</feature>
<protein>
    <submittedName>
        <fullName evidence="7">Tryptophan-rich sensory protein</fullName>
    </submittedName>
</protein>
<keyword evidence="5 6" id="KW-0472">Membrane</keyword>
<evidence type="ECO:0000256" key="2">
    <source>
        <dbReference type="ARBA" id="ARBA00007524"/>
    </source>
</evidence>
<feature type="transmembrane region" description="Helical" evidence="6">
    <location>
        <begin position="240"/>
        <end position="263"/>
    </location>
</feature>
<evidence type="ECO:0000256" key="4">
    <source>
        <dbReference type="ARBA" id="ARBA00022989"/>
    </source>
</evidence>
<dbReference type="AlphaFoldDB" id="A0A3M8AK80"/>
<keyword evidence="3 6" id="KW-0812">Transmembrane</keyword>
<feature type="transmembrane region" description="Helical" evidence="6">
    <location>
        <begin position="119"/>
        <end position="138"/>
    </location>
</feature>
<feature type="transmembrane region" description="Helical" evidence="6">
    <location>
        <begin position="96"/>
        <end position="113"/>
    </location>
</feature>
<feature type="transmembrane region" description="Helical" evidence="6">
    <location>
        <begin position="63"/>
        <end position="84"/>
    </location>
</feature>
<reference evidence="7 8" key="1">
    <citation type="submission" date="2018-10" db="EMBL/GenBank/DDBJ databases">
        <title>Isolation, diversity and antibacterial activity of antinobacteria from the wheat rhizosphere soil.</title>
        <authorList>
            <person name="Sun T."/>
        </authorList>
    </citation>
    <scope>NUCLEOTIDE SEQUENCE [LARGE SCALE GENOMIC DNA]</scope>
    <source>
        <strain evidence="7 8">SJ-23</strain>
    </source>
</reference>
<dbReference type="PANTHER" id="PTHR33802:SF1">
    <property type="entry name" value="XK-RELATED PROTEIN"/>
    <property type="match status" value="1"/>
</dbReference>
<evidence type="ECO:0000313" key="7">
    <source>
        <dbReference type="EMBL" id="RNB51620.1"/>
    </source>
</evidence>
<dbReference type="Proteomes" id="UP000275048">
    <property type="component" value="Unassembled WGS sequence"/>
</dbReference>
<feature type="transmembrane region" description="Helical" evidence="6">
    <location>
        <begin position="158"/>
        <end position="180"/>
    </location>
</feature>
<gene>
    <name evidence="7" type="ORF">EDM22_03635</name>
</gene>
<dbReference type="Pfam" id="PF03073">
    <property type="entry name" value="TspO_MBR"/>
    <property type="match status" value="1"/>
</dbReference>
<evidence type="ECO:0000256" key="5">
    <source>
        <dbReference type="ARBA" id="ARBA00023136"/>
    </source>
</evidence>
<dbReference type="Gene3D" id="1.20.1260.100">
    <property type="entry name" value="TspO/MBR protein"/>
    <property type="match status" value="1"/>
</dbReference>
<comment type="caution">
    <text evidence="7">The sequence shown here is derived from an EMBL/GenBank/DDBJ whole genome shotgun (WGS) entry which is preliminary data.</text>
</comment>
<organism evidence="7 8">
    <name type="scientific">Agromyces tardus</name>
    <dbReference type="NCBI Taxonomy" id="2583849"/>
    <lineage>
        <taxon>Bacteria</taxon>
        <taxon>Bacillati</taxon>
        <taxon>Actinomycetota</taxon>
        <taxon>Actinomycetes</taxon>
        <taxon>Micrococcales</taxon>
        <taxon>Microbacteriaceae</taxon>
        <taxon>Agromyces</taxon>
    </lineage>
</organism>
<evidence type="ECO:0000256" key="1">
    <source>
        <dbReference type="ARBA" id="ARBA00004141"/>
    </source>
</evidence>
<dbReference type="InterPro" id="IPR004307">
    <property type="entry name" value="TspO_MBR"/>
</dbReference>
<feature type="transmembrane region" description="Helical" evidence="6">
    <location>
        <begin position="215"/>
        <end position="234"/>
    </location>
</feature>